<dbReference type="NCBIfam" id="TIGR00745">
    <property type="entry name" value="apbA_panE"/>
    <property type="match status" value="1"/>
</dbReference>
<evidence type="ECO:0000256" key="5">
    <source>
        <dbReference type="ARBA" id="ARBA00022655"/>
    </source>
</evidence>
<dbReference type="Gene3D" id="1.10.1040.10">
    <property type="entry name" value="N-(1-d-carboxylethyl)-l-norvaline Dehydrogenase, domain 2"/>
    <property type="match status" value="1"/>
</dbReference>
<evidence type="ECO:0000313" key="14">
    <source>
        <dbReference type="Proteomes" id="UP000613743"/>
    </source>
</evidence>
<dbReference type="PANTHER" id="PTHR43765:SF2">
    <property type="entry name" value="2-DEHYDROPANTOATE 2-REDUCTASE"/>
    <property type="match status" value="1"/>
</dbReference>
<evidence type="ECO:0000259" key="12">
    <source>
        <dbReference type="Pfam" id="PF08546"/>
    </source>
</evidence>
<reference evidence="13" key="2">
    <citation type="submission" date="2020-09" db="EMBL/GenBank/DDBJ databases">
        <authorList>
            <person name="Sun Q."/>
            <person name="Ohkuma M."/>
        </authorList>
    </citation>
    <scope>NUCLEOTIDE SEQUENCE</scope>
    <source>
        <strain evidence="13">JCM 30804</strain>
    </source>
</reference>
<dbReference type="EMBL" id="BMPZ01000002">
    <property type="protein sequence ID" value="GGI72491.1"/>
    <property type="molecule type" value="Genomic_DNA"/>
</dbReference>
<dbReference type="GO" id="GO:0005737">
    <property type="term" value="C:cytoplasm"/>
    <property type="evidence" value="ECO:0007669"/>
    <property type="project" value="TreeGrafter"/>
</dbReference>
<dbReference type="InterPro" id="IPR013328">
    <property type="entry name" value="6PGD_dom2"/>
</dbReference>
<dbReference type="SUPFAM" id="SSF48179">
    <property type="entry name" value="6-phosphogluconate dehydrogenase C-terminal domain-like"/>
    <property type="match status" value="1"/>
</dbReference>
<dbReference type="AlphaFoldDB" id="A0A917JLZ4"/>
<evidence type="ECO:0000256" key="1">
    <source>
        <dbReference type="ARBA" id="ARBA00004994"/>
    </source>
</evidence>
<dbReference type="InterPro" id="IPR050838">
    <property type="entry name" value="Ketopantoate_reductase"/>
</dbReference>
<dbReference type="Proteomes" id="UP000613743">
    <property type="component" value="Unassembled WGS sequence"/>
</dbReference>
<dbReference type="GO" id="GO:0008677">
    <property type="term" value="F:2-dehydropantoate 2-reductase activity"/>
    <property type="evidence" value="ECO:0007669"/>
    <property type="project" value="UniProtKB-EC"/>
</dbReference>
<gene>
    <name evidence="13" type="primary">panE</name>
    <name evidence="13" type="ORF">GCM10009332_07350</name>
</gene>
<feature type="domain" description="Ketopantoate reductase C-terminal" evidence="12">
    <location>
        <begin position="183"/>
        <end position="302"/>
    </location>
</feature>
<keyword evidence="5 10" id="KW-0566">Pantothenate biosynthesis</keyword>
<dbReference type="GO" id="GO:0050661">
    <property type="term" value="F:NADP binding"/>
    <property type="evidence" value="ECO:0007669"/>
    <property type="project" value="TreeGrafter"/>
</dbReference>
<dbReference type="PANTHER" id="PTHR43765">
    <property type="entry name" value="2-DEHYDROPANTOATE 2-REDUCTASE-RELATED"/>
    <property type="match status" value="1"/>
</dbReference>
<comment type="caution">
    <text evidence="13">The sequence shown here is derived from an EMBL/GenBank/DDBJ whole genome shotgun (WGS) entry which is preliminary data.</text>
</comment>
<accession>A0A917JLZ4</accession>
<evidence type="ECO:0000256" key="2">
    <source>
        <dbReference type="ARBA" id="ARBA00007870"/>
    </source>
</evidence>
<proteinExistence type="inferred from homology"/>
<evidence type="ECO:0000259" key="11">
    <source>
        <dbReference type="Pfam" id="PF02558"/>
    </source>
</evidence>
<comment type="function">
    <text evidence="10">Catalyzes the NADPH-dependent reduction of ketopantoate into pantoic acid.</text>
</comment>
<comment type="similarity">
    <text evidence="2 10">Belongs to the ketopantoate reductase family.</text>
</comment>
<comment type="pathway">
    <text evidence="1 10">Cofactor biosynthesis; (R)-pantothenate biosynthesis; (R)-pantoate from 3-methyl-2-oxobutanoate: step 2/2.</text>
</comment>
<dbReference type="InterPro" id="IPR036291">
    <property type="entry name" value="NAD(P)-bd_dom_sf"/>
</dbReference>
<name>A0A917JLZ4_9GAMM</name>
<evidence type="ECO:0000313" key="13">
    <source>
        <dbReference type="EMBL" id="GGI72491.1"/>
    </source>
</evidence>
<evidence type="ECO:0000256" key="4">
    <source>
        <dbReference type="ARBA" id="ARBA00019465"/>
    </source>
</evidence>
<evidence type="ECO:0000256" key="7">
    <source>
        <dbReference type="ARBA" id="ARBA00023002"/>
    </source>
</evidence>
<dbReference type="InterPro" id="IPR013332">
    <property type="entry name" value="KPR_N"/>
</dbReference>
<evidence type="ECO:0000256" key="9">
    <source>
        <dbReference type="ARBA" id="ARBA00048793"/>
    </source>
</evidence>
<dbReference type="InterPro" id="IPR013752">
    <property type="entry name" value="KPA_reductase"/>
</dbReference>
<evidence type="ECO:0000256" key="10">
    <source>
        <dbReference type="RuleBase" id="RU362068"/>
    </source>
</evidence>
<dbReference type="Gene3D" id="3.40.50.720">
    <property type="entry name" value="NAD(P)-binding Rossmann-like Domain"/>
    <property type="match status" value="1"/>
</dbReference>
<keyword evidence="6 10" id="KW-0521">NADP</keyword>
<evidence type="ECO:0000256" key="8">
    <source>
        <dbReference type="ARBA" id="ARBA00032024"/>
    </source>
</evidence>
<keyword evidence="7 10" id="KW-0560">Oxidoreductase</keyword>
<evidence type="ECO:0000256" key="3">
    <source>
        <dbReference type="ARBA" id="ARBA00013014"/>
    </source>
</evidence>
<feature type="domain" description="Ketopantoate reductase N-terminal" evidence="11">
    <location>
        <begin position="4"/>
        <end position="157"/>
    </location>
</feature>
<evidence type="ECO:0000256" key="6">
    <source>
        <dbReference type="ARBA" id="ARBA00022857"/>
    </source>
</evidence>
<sequence>MYHIGILGAGAIGQLLHHQLQKHASNHQLYLIGRTKGPTQNLTFESLAGEQQSEPVNWVNCQQLDVTSHKQLQQLDLLIVTVKAYQVTEALTPLLQYLNQSCHILLLHNGMGPHLQVAPIIGSRGLSLGTTSQAALKHNRFATKQTGEGLTQIGHYQGSELTAELWQLLLNAIPNSQKVDSVLLALWQKLAINAAINPLTALNKCANGELAQPQYKAQIERIVAELVEVAAADGIVLEQTALLERVYRVIKLTKANFSSMHQDVHHQRQTEIAAINGYIVLRAQTHQIDTPVNTKLLGEIQQLS</sequence>
<dbReference type="Pfam" id="PF08546">
    <property type="entry name" value="ApbA_C"/>
    <property type="match status" value="1"/>
</dbReference>
<dbReference type="InterPro" id="IPR003710">
    <property type="entry name" value="ApbA"/>
</dbReference>
<organism evidence="13 14">
    <name type="scientific">Shewanella gelidii</name>
    <dbReference type="NCBI Taxonomy" id="1642821"/>
    <lineage>
        <taxon>Bacteria</taxon>
        <taxon>Pseudomonadati</taxon>
        <taxon>Pseudomonadota</taxon>
        <taxon>Gammaproteobacteria</taxon>
        <taxon>Alteromonadales</taxon>
        <taxon>Shewanellaceae</taxon>
        <taxon>Shewanella</taxon>
    </lineage>
</organism>
<keyword evidence="14" id="KW-1185">Reference proteome</keyword>
<protein>
    <recommendedName>
        <fullName evidence="4 10">2-dehydropantoate 2-reductase</fullName>
        <ecNumber evidence="3 10">1.1.1.169</ecNumber>
    </recommendedName>
    <alternativeName>
        <fullName evidence="8 10">Ketopantoate reductase</fullName>
    </alternativeName>
</protein>
<dbReference type="Pfam" id="PF02558">
    <property type="entry name" value="ApbA"/>
    <property type="match status" value="1"/>
</dbReference>
<dbReference type="SUPFAM" id="SSF51735">
    <property type="entry name" value="NAD(P)-binding Rossmann-fold domains"/>
    <property type="match status" value="1"/>
</dbReference>
<comment type="catalytic activity">
    <reaction evidence="9 10">
        <text>(R)-pantoate + NADP(+) = 2-dehydropantoate + NADPH + H(+)</text>
        <dbReference type="Rhea" id="RHEA:16233"/>
        <dbReference type="ChEBI" id="CHEBI:11561"/>
        <dbReference type="ChEBI" id="CHEBI:15378"/>
        <dbReference type="ChEBI" id="CHEBI:15980"/>
        <dbReference type="ChEBI" id="CHEBI:57783"/>
        <dbReference type="ChEBI" id="CHEBI:58349"/>
        <dbReference type="EC" id="1.1.1.169"/>
    </reaction>
</comment>
<reference evidence="13" key="1">
    <citation type="journal article" date="2014" name="Int. J. Syst. Evol. Microbiol.">
        <title>Complete genome sequence of Corynebacterium casei LMG S-19264T (=DSM 44701T), isolated from a smear-ripened cheese.</title>
        <authorList>
            <consortium name="US DOE Joint Genome Institute (JGI-PGF)"/>
            <person name="Walter F."/>
            <person name="Albersmeier A."/>
            <person name="Kalinowski J."/>
            <person name="Ruckert C."/>
        </authorList>
    </citation>
    <scope>NUCLEOTIDE SEQUENCE</scope>
    <source>
        <strain evidence="13">JCM 30804</strain>
    </source>
</reference>
<dbReference type="InterPro" id="IPR008927">
    <property type="entry name" value="6-PGluconate_DH-like_C_sf"/>
</dbReference>
<dbReference type="GO" id="GO:0015940">
    <property type="term" value="P:pantothenate biosynthetic process"/>
    <property type="evidence" value="ECO:0007669"/>
    <property type="project" value="UniProtKB-KW"/>
</dbReference>
<dbReference type="EC" id="1.1.1.169" evidence="3 10"/>